<evidence type="ECO:0000313" key="9">
    <source>
        <dbReference type="EMBL" id="GAN66682.1"/>
    </source>
</evidence>
<dbReference type="InterPro" id="IPR007848">
    <property type="entry name" value="Small_mtfrase_dom"/>
</dbReference>
<dbReference type="STRING" id="1231341.Abor_024_126"/>
<dbReference type="Pfam" id="PF05175">
    <property type="entry name" value="MTS"/>
    <property type="match status" value="1"/>
</dbReference>
<dbReference type="InterPro" id="IPR050320">
    <property type="entry name" value="N5-glutamine_MTase"/>
</dbReference>
<accession>A0A2Z5ZD08</accession>
<evidence type="ECO:0000259" key="7">
    <source>
        <dbReference type="Pfam" id="PF17827"/>
    </source>
</evidence>
<dbReference type="Gene3D" id="1.10.8.10">
    <property type="entry name" value="DNA helicase RuvA subunit, C-terminal domain"/>
    <property type="match status" value="1"/>
</dbReference>
<evidence type="ECO:0000313" key="10">
    <source>
        <dbReference type="Proteomes" id="UP000032670"/>
    </source>
</evidence>
<evidence type="ECO:0000256" key="2">
    <source>
        <dbReference type="ARBA" id="ARBA00022679"/>
    </source>
</evidence>
<name>A0A2Z5ZD08_9PROT</name>
<dbReference type="InterPro" id="IPR002052">
    <property type="entry name" value="DNA_methylase_N6_adenine_CS"/>
</dbReference>
<dbReference type="Pfam" id="PF17827">
    <property type="entry name" value="PrmC_N"/>
    <property type="match status" value="1"/>
</dbReference>
<reference evidence="9 10" key="1">
    <citation type="submission" date="2012-11" db="EMBL/GenBank/DDBJ databases">
        <title>Whole genome sequence of Acetobacter orientalis 21F-2.</title>
        <authorList>
            <person name="Azuma Y."/>
            <person name="Higashiura N."/>
            <person name="Hirakawa H."/>
            <person name="Matsushita K."/>
        </authorList>
    </citation>
    <scope>NUCLEOTIDE SEQUENCE [LARGE SCALE GENOMIC DNA]</scope>
    <source>
        <strain evidence="9 10">21F-2</strain>
    </source>
</reference>
<dbReference type="Proteomes" id="UP000032670">
    <property type="component" value="Unassembled WGS sequence"/>
</dbReference>
<dbReference type="EMBL" id="BAMX01000024">
    <property type="protein sequence ID" value="GAN66682.1"/>
    <property type="molecule type" value="Genomic_DNA"/>
</dbReference>
<dbReference type="Proteomes" id="UP000270034">
    <property type="component" value="Chromosome"/>
</dbReference>
<accession>A0A0D6NKQ8</accession>
<evidence type="ECO:0000313" key="11">
    <source>
        <dbReference type="Proteomes" id="UP000270034"/>
    </source>
</evidence>
<feature type="binding site" evidence="5">
    <location>
        <position position="215"/>
    </location>
    <ligand>
        <name>S-adenosyl-L-methionine</name>
        <dbReference type="ChEBI" id="CHEBI:59789"/>
    </ligand>
</feature>
<comment type="function">
    <text evidence="5">Methylates the class 1 translation termination release factors RF1/PrfA and RF2/PrfB on the glutamine residue of the universally conserved GGQ motif.</text>
</comment>
<dbReference type="NCBIfam" id="TIGR00536">
    <property type="entry name" value="hemK_fam"/>
    <property type="match status" value="1"/>
</dbReference>
<gene>
    <name evidence="5" type="primary">prmC</name>
    <name evidence="9" type="ORF">Abor_024_126</name>
    <name evidence="8" type="ORF">AcetOrient_orf00312</name>
</gene>
<keyword evidence="3 5" id="KW-0949">S-adenosyl-L-methionine</keyword>
<dbReference type="Gene3D" id="3.40.50.150">
    <property type="entry name" value="Vaccinia Virus protein VP39"/>
    <property type="match status" value="1"/>
</dbReference>
<protein>
    <recommendedName>
        <fullName evidence="5">Release factor glutamine methyltransferase</fullName>
        <shortName evidence="5">RF MTase</shortName>
        <ecNumber evidence="5">2.1.1.297</ecNumber>
    </recommendedName>
    <alternativeName>
        <fullName evidence="5">N5-glutamine methyltransferase PrmC</fullName>
    </alternativeName>
    <alternativeName>
        <fullName evidence="5">Protein-(glutamine-N5) MTase PrmC</fullName>
    </alternativeName>
    <alternativeName>
        <fullName evidence="5">Protein-glutamine N-methyltransferase PrmC</fullName>
    </alternativeName>
</protein>
<organism evidence="8 11">
    <name type="scientific">Acetobacter orientalis</name>
    <dbReference type="NCBI Taxonomy" id="146474"/>
    <lineage>
        <taxon>Bacteria</taxon>
        <taxon>Pseudomonadati</taxon>
        <taxon>Pseudomonadota</taxon>
        <taxon>Alphaproteobacteria</taxon>
        <taxon>Acetobacterales</taxon>
        <taxon>Acetobacteraceae</taxon>
        <taxon>Acetobacter</taxon>
    </lineage>
</organism>
<evidence type="ECO:0000259" key="6">
    <source>
        <dbReference type="Pfam" id="PF05175"/>
    </source>
</evidence>
<feature type="binding site" evidence="5">
    <location>
        <position position="171"/>
    </location>
    <ligand>
        <name>S-adenosyl-L-methionine</name>
        <dbReference type="ChEBI" id="CHEBI:59789"/>
    </ligand>
</feature>
<dbReference type="EMBL" id="AP018515">
    <property type="protein sequence ID" value="BBC78552.1"/>
    <property type="molecule type" value="Genomic_DNA"/>
</dbReference>
<feature type="binding site" evidence="5">
    <location>
        <begin position="215"/>
        <end position="218"/>
    </location>
    <ligand>
        <name>substrate</name>
    </ligand>
</feature>
<reference evidence="8 11" key="2">
    <citation type="submission" date="2018-02" db="EMBL/GenBank/DDBJ databases">
        <title>Acetobacter orientalis genome.</title>
        <authorList>
            <person name="Nakashima N."/>
            <person name="Tamura T."/>
        </authorList>
    </citation>
    <scope>NUCLEOTIDE SEQUENCE [LARGE SCALE GENOMIC DNA]</scope>
    <source>
        <strain evidence="8 11">FAN1</strain>
    </source>
</reference>
<dbReference type="PANTHER" id="PTHR18895:SF74">
    <property type="entry name" value="MTRF1L RELEASE FACTOR GLUTAMINE METHYLTRANSFERASE"/>
    <property type="match status" value="1"/>
</dbReference>
<dbReference type="EC" id="2.1.1.297" evidence="5"/>
<proteinExistence type="inferred from homology"/>
<dbReference type="GO" id="GO:0003676">
    <property type="term" value="F:nucleic acid binding"/>
    <property type="evidence" value="ECO:0007669"/>
    <property type="project" value="InterPro"/>
</dbReference>
<feature type="binding site" evidence="5">
    <location>
        <position position="200"/>
    </location>
    <ligand>
        <name>S-adenosyl-L-methionine</name>
        <dbReference type="ChEBI" id="CHEBI:59789"/>
    </ligand>
</feature>
<dbReference type="GO" id="GO:0032259">
    <property type="term" value="P:methylation"/>
    <property type="evidence" value="ECO:0007669"/>
    <property type="project" value="UniProtKB-KW"/>
</dbReference>
<dbReference type="InterPro" id="IPR019874">
    <property type="entry name" value="RF_methyltr_PrmC"/>
</dbReference>
<evidence type="ECO:0000256" key="1">
    <source>
        <dbReference type="ARBA" id="ARBA00022603"/>
    </source>
</evidence>
<dbReference type="AlphaFoldDB" id="A0A2Z5ZD08"/>
<dbReference type="SUPFAM" id="SSF53335">
    <property type="entry name" value="S-adenosyl-L-methionine-dependent methyltransferases"/>
    <property type="match status" value="1"/>
</dbReference>
<dbReference type="GO" id="GO:0102559">
    <property type="term" value="F:peptide chain release factor N(5)-glutamine methyltransferase activity"/>
    <property type="evidence" value="ECO:0007669"/>
    <property type="project" value="UniProtKB-EC"/>
</dbReference>
<feature type="binding site" evidence="5">
    <location>
        <begin position="148"/>
        <end position="152"/>
    </location>
    <ligand>
        <name>S-adenosyl-L-methionine</name>
        <dbReference type="ChEBI" id="CHEBI:59789"/>
    </ligand>
</feature>
<sequence>MTHCAEHERDTILQRQGKAVSRAEIQAGFQPFGVLLSQGARQLSEAGIENARRESRLLMAHALEKSLEQLLTLSPHELVPAEEFLAVLARRVRREPMAFITGTQGFWTLDLAVSPATLIPRADSETVISCLLEYKSNHEAALAMLDLGTGSGCLLLAALSEYPNAWGVGVDINPQAASLARRNAIQCGMVGRASLVAGRWDTALQGQRFDVVLSNPPYIPTADLAGLMPEVQTYEPVAALDGGDDGMEAYRVLCNRLPHILAPQGIAIFEIGIGQQHDLQRVAEAAGVDVLEVRADLGGIARAVVLRTRAEEGA</sequence>
<dbReference type="KEGG" id="aot:AcetOri_orf00312"/>
<evidence type="ECO:0000256" key="5">
    <source>
        <dbReference type="HAMAP-Rule" id="MF_02126"/>
    </source>
</evidence>
<evidence type="ECO:0000256" key="4">
    <source>
        <dbReference type="ARBA" id="ARBA00048391"/>
    </source>
</evidence>
<feature type="domain" description="Methyltransferase small" evidence="6">
    <location>
        <begin position="140"/>
        <end position="218"/>
    </location>
</feature>
<feature type="domain" description="Release factor glutamine methyltransferase N-terminal" evidence="7">
    <location>
        <begin position="35"/>
        <end position="102"/>
    </location>
</feature>
<dbReference type="InterPro" id="IPR004556">
    <property type="entry name" value="HemK-like"/>
</dbReference>
<dbReference type="HAMAP" id="MF_02126">
    <property type="entry name" value="RF_methyltr_PrmC"/>
    <property type="match status" value="1"/>
</dbReference>
<keyword evidence="1 5" id="KW-0489">Methyltransferase</keyword>
<dbReference type="InterPro" id="IPR040758">
    <property type="entry name" value="PrmC_N"/>
</dbReference>
<dbReference type="CDD" id="cd02440">
    <property type="entry name" value="AdoMet_MTases"/>
    <property type="match status" value="1"/>
</dbReference>
<dbReference type="InterPro" id="IPR029063">
    <property type="entry name" value="SAM-dependent_MTases_sf"/>
</dbReference>
<keyword evidence="2 5" id="KW-0808">Transferase</keyword>
<keyword evidence="10" id="KW-1185">Reference proteome</keyword>
<dbReference type="PANTHER" id="PTHR18895">
    <property type="entry name" value="HEMK METHYLTRANSFERASE"/>
    <property type="match status" value="1"/>
</dbReference>
<comment type="catalytic activity">
    <reaction evidence="4 5">
        <text>L-glutaminyl-[peptide chain release factor] + S-adenosyl-L-methionine = N(5)-methyl-L-glutaminyl-[peptide chain release factor] + S-adenosyl-L-homocysteine + H(+)</text>
        <dbReference type="Rhea" id="RHEA:42896"/>
        <dbReference type="Rhea" id="RHEA-COMP:10271"/>
        <dbReference type="Rhea" id="RHEA-COMP:10272"/>
        <dbReference type="ChEBI" id="CHEBI:15378"/>
        <dbReference type="ChEBI" id="CHEBI:30011"/>
        <dbReference type="ChEBI" id="CHEBI:57856"/>
        <dbReference type="ChEBI" id="CHEBI:59789"/>
        <dbReference type="ChEBI" id="CHEBI:61891"/>
        <dbReference type="EC" id="2.1.1.297"/>
    </reaction>
</comment>
<dbReference type="PROSITE" id="PS00092">
    <property type="entry name" value="N6_MTASE"/>
    <property type="match status" value="1"/>
</dbReference>
<evidence type="ECO:0000256" key="3">
    <source>
        <dbReference type="ARBA" id="ARBA00022691"/>
    </source>
</evidence>
<evidence type="ECO:0000313" key="8">
    <source>
        <dbReference type="EMBL" id="BBC78552.1"/>
    </source>
</evidence>
<comment type="similarity">
    <text evidence="5">Belongs to the protein N5-glutamine methyltransferase family. PrmC subfamily.</text>
</comment>
<dbReference type="NCBIfam" id="TIGR03534">
    <property type="entry name" value="RF_mod_PrmC"/>
    <property type="match status" value="1"/>
</dbReference>